<dbReference type="SUPFAM" id="SSF48264">
    <property type="entry name" value="Cytochrome P450"/>
    <property type="match status" value="1"/>
</dbReference>
<evidence type="ECO:0000256" key="3">
    <source>
        <dbReference type="ARBA" id="ARBA00010617"/>
    </source>
</evidence>
<dbReference type="AlphaFoldDB" id="A0AAV6VVT5"/>
<dbReference type="PRINTS" id="PR00385">
    <property type="entry name" value="P450"/>
</dbReference>
<keyword evidence="9 10" id="KW-0479">Metal-binding</keyword>
<evidence type="ECO:0000256" key="9">
    <source>
        <dbReference type="PIRSR" id="PIRSR602401-1"/>
    </source>
</evidence>
<dbReference type="GO" id="GO:0020037">
    <property type="term" value="F:heme binding"/>
    <property type="evidence" value="ECO:0007669"/>
    <property type="project" value="InterPro"/>
</dbReference>
<keyword evidence="7 10" id="KW-0503">Monooxygenase</keyword>
<dbReference type="GO" id="GO:0016705">
    <property type="term" value="F:oxidoreductase activity, acting on paired donors, with incorporation or reduction of molecular oxygen"/>
    <property type="evidence" value="ECO:0007669"/>
    <property type="project" value="InterPro"/>
</dbReference>
<dbReference type="PANTHER" id="PTHR24291:SF189">
    <property type="entry name" value="CYTOCHROME P450 4C3-RELATED"/>
    <property type="match status" value="1"/>
</dbReference>
<dbReference type="PANTHER" id="PTHR24291">
    <property type="entry name" value="CYTOCHROME P450 FAMILY 4"/>
    <property type="match status" value="1"/>
</dbReference>
<dbReference type="CDD" id="cd20628">
    <property type="entry name" value="CYP4"/>
    <property type="match status" value="1"/>
</dbReference>
<evidence type="ECO:0000256" key="11">
    <source>
        <dbReference type="SAM" id="Phobius"/>
    </source>
</evidence>
<evidence type="ECO:0000256" key="7">
    <source>
        <dbReference type="ARBA" id="ARBA00023033"/>
    </source>
</evidence>
<evidence type="ECO:0008006" key="14">
    <source>
        <dbReference type="Google" id="ProtNLM"/>
    </source>
</evidence>
<comment type="caution">
    <text evidence="12">The sequence shown here is derived from an EMBL/GenBank/DDBJ whole genome shotgun (WGS) entry which is preliminary data.</text>
</comment>
<comment type="subcellular location">
    <subcellularLocation>
        <location evidence="2">Endoplasmic reticulum membrane</location>
    </subcellularLocation>
</comment>
<keyword evidence="5" id="KW-0256">Endoplasmic reticulum</keyword>
<dbReference type="InterPro" id="IPR001128">
    <property type="entry name" value="Cyt_P450"/>
</dbReference>
<keyword evidence="11" id="KW-0812">Transmembrane</keyword>
<dbReference type="InterPro" id="IPR002401">
    <property type="entry name" value="Cyt_P450_E_grp-I"/>
</dbReference>
<dbReference type="InterPro" id="IPR017972">
    <property type="entry name" value="Cyt_P450_CS"/>
</dbReference>
<keyword evidence="13" id="KW-1185">Reference proteome</keyword>
<dbReference type="GO" id="GO:0004497">
    <property type="term" value="F:monooxygenase activity"/>
    <property type="evidence" value="ECO:0007669"/>
    <property type="project" value="UniProtKB-KW"/>
</dbReference>
<keyword evidence="11" id="KW-1133">Transmembrane helix</keyword>
<dbReference type="InterPro" id="IPR036396">
    <property type="entry name" value="Cyt_P450_sf"/>
</dbReference>
<name>A0AAV6VVT5_9ARAC</name>
<comment type="similarity">
    <text evidence="3 10">Belongs to the cytochrome P450 family.</text>
</comment>
<sequence>MWFIVQEHFSISRVLWLCSLLLVLGYLSSWYRIRRRLVRLASQLPSLKLKFYHVIGHLTLVVSHRIKTRLFNKKLITATHVYDFQALCGYNYLFSKENISNIWQIHLPFVCVYKADSVEMILNHSTELKKAWFYNLMDPWLGSGLLTSYDEKWRSRRKLLTPAFHFNILRDFLHVFNKQSKVLVDVLAGYTKQEFVDMVPLVTRCSLDIICESILGKELYSQTRAASPYVKAITELTHEILERMQSPWYWNDTLFRMSPSGRKFFRNIKVVDEFTMQVIAEKQHLKSERRSSADVTSSTNAVSDVNVGGRRKRALLDLLLDEQFENNSISVEDIREEVNTFTFEGHDTTSMSMSFALYMIGLHPWIQEKIHQELDSIFGKDNEREVTTDDIRDMKYLECVIKESLRIYPPVPAYGRLIRNDIEFQGRIVPKGSTCLVNSFILHRDPEVFPNPEVFDPDRFLPENSSGRHPFAYVPFSAGPRNCIGQKFALMEEKTVLSFILRRYKVRSLDPRDRVHLLEELVLRPLQGIRMQIRPRDQDFDFQTVYYRPAS</sequence>
<evidence type="ECO:0000313" key="13">
    <source>
        <dbReference type="Proteomes" id="UP000827092"/>
    </source>
</evidence>
<keyword evidence="4 9" id="KW-0349">Heme</keyword>
<accession>A0AAV6VVT5</accession>
<evidence type="ECO:0000256" key="5">
    <source>
        <dbReference type="ARBA" id="ARBA00022824"/>
    </source>
</evidence>
<dbReference type="GO" id="GO:0005506">
    <property type="term" value="F:iron ion binding"/>
    <property type="evidence" value="ECO:0007669"/>
    <property type="project" value="InterPro"/>
</dbReference>
<evidence type="ECO:0000256" key="6">
    <source>
        <dbReference type="ARBA" id="ARBA00023004"/>
    </source>
</evidence>
<keyword evidence="8 11" id="KW-0472">Membrane</keyword>
<evidence type="ECO:0000256" key="2">
    <source>
        <dbReference type="ARBA" id="ARBA00004586"/>
    </source>
</evidence>
<reference evidence="12 13" key="1">
    <citation type="journal article" date="2022" name="Nat. Ecol. Evol.">
        <title>A masculinizing supergene underlies an exaggerated male reproductive morph in a spider.</title>
        <authorList>
            <person name="Hendrickx F."/>
            <person name="De Corte Z."/>
            <person name="Sonet G."/>
            <person name="Van Belleghem S.M."/>
            <person name="Kostlbacher S."/>
            <person name="Vangestel C."/>
        </authorList>
    </citation>
    <scope>NUCLEOTIDE SEQUENCE [LARGE SCALE GENOMIC DNA]</scope>
    <source>
        <strain evidence="12">W744_W776</strain>
    </source>
</reference>
<dbReference type="InterPro" id="IPR050196">
    <property type="entry name" value="Cytochrome_P450_Monoox"/>
</dbReference>
<organism evidence="12 13">
    <name type="scientific">Oedothorax gibbosus</name>
    <dbReference type="NCBI Taxonomy" id="931172"/>
    <lineage>
        <taxon>Eukaryota</taxon>
        <taxon>Metazoa</taxon>
        <taxon>Ecdysozoa</taxon>
        <taxon>Arthropoda</taxon>
        <taxon>Chelicerata</taxon>
        <taxon>Arachnida</taxon>
        <taxon>Araneae</taxon>
        <taxon>Araneomorphae</taxon>
        <taxon>Entelegynae</taxon>
        <taxon>Araneoidea</taxon>
        <taxon>Linyphiidae</taxon>
        <taxon>Erigoninae</taxon>
        <taxon>Oedothorax</taxon>
    </lineage>
</organism>
<dbReference type="Pfam" id="PF00067">
    <property type="entry name" value="p450"/>
    <property type="match status" value="1"/>
</dbReference>
<evidence type="ECO:0000256" key="4">
    <source>
        <dbReference type="ARBA" id="ARBA00022617"/>
    </source>
</evidence>
<dbReference type="GO" id="GO:0005789">
    <property type="term" value="C:endoplasmic reticulum membrane"/>
    <property type="evidence" value="ECO:0007669"/>
    <property type="project" value="UniProtKB-SubCell"/>
</dbReference>
<dbReference type="PRINTS" id="PR00463">
    <property type="entry name" value="EP450I"/>
</dbReference>
<protein>
    <recommendedName>
        <fullName evidence="14">Cytochrome P450</fullName>
    </recommendedName>
</protein>
<evidence type="ECO:0000256" key="10">
    <source>
        <dbReference type="RuleBase" id="RU000461"/>
    </source>
</evidence>
<feature type="transmembrane region" description="Helical" evidence="11">
    <location>
        <begin position="14"/>
        <end position="33"/>
    </location>
</feature>
<comment type="cofactor">
    <cofactor evidence="1 9">
        <name>heme</name>
        <dbReference type="ChEBI" id="CHEBI:30413"/>
    </cofactor>
</comment>
<dbReference type="EMBL" id="JAFNEN010000013">
    <property type="protein sequence ID" value="KAG8200760.1"/>
    <property type="molecule type" value="Genomic_DNA"/>
</dbReference>
<evidence type="ECO:0000256" key="8">
    <source>
        <dbReference type="ARBA" id="ARBA00023136"/>
    </source>
</evidence>
<dbReference type="Proteomes" id="UP000827092">
    <property type="component" value="Unassembled WGS sequence"/>
</dbReference>
<feature type="binding site" description="axial binding residue" evidence="9">
    <location>
        <position position="483"/>
    </location>
    <ligand>
        <name>heme</name>
        <dbReference type="ChEBI" id="CHEBI:30413"/>
    </ligand>
    <ligandPart>
        <name>Fe</name>
        <dbReference type="ChEBI" id="CHEBI:18248"/>
    </ligandPart>
</feature>
<evidence type="ECO:0000256" key="1">
    <source>
        <dbReference type="ARBA" id="ARBA00001971"/>
    </source>
</evidence>
<keyword evidence="6 9" id="KW-0408">Iron</keyword>
<dbReference type="PROSITE" id="PS00086">
    <property type="entry name" value="CYTOCHROME_P450"/>
    <property type="match status" value="1"/>
</dbReference>
<dbReference type="Gene3D" id="1.10.630.10">
    <property type="entry name" value="Cytochrome P450"/>
    <property type="match status" value="1"/>
</dbReference>
<keyword evidence="10" id="KW-0560">Oxidoreductase</keyword>
<evidence type="ECO:0000313" key="12">
    <source>
        <dbReference type="EMBL" id="KAG8200760.1"/>
    </source>
</evidence>
<gene>
    <name evidence="12" type="ORF">JTE90_006344</name>
</gene>
<proteinExistence type="inferred from homology"/>